<dbReference type="RefSeq" id="WP_054304184.1">
    <property type="nucleotide sequence ID" value="NZ_QBKP01000018.1"/>
</dbReference>
<protein>
    <recommendedName>
        <fullName evidence="2">Chromosome partitioning protein ParA</fullName>
    </recommendedName>
</protein>
<dbReference type="Proteomes" id="UP000244224">
    <property type="component" value="Unassembled WGS sequence"/>
</dbReference>
<dbReference type="CDD" id="cd02042">
    <property type="entry name" value="ParAB_family"/>
    <property type="match status" value="1"/>
</dbReference>
<feature type="domain" description="AAA" evidence="3">
    <location>
        <begin position="11"/>
        <end position="189"/>
    </location>
</feature>
<dbReference type="Pfam" id="PF13614">
    <property type="entry name" value="AAA_31"/>
    <property type="match status" value="1"/>
</dbReference>
<keyword evidence="5" id="KW-1185">Reference proteome</keyword>
<dbReference type="InterPro" id="IPR027417">
    <property type="entry name" value="P-loop_NTPase"/>
</dbReference>
<sequence>MSDPSRPKLPRIVAVTNQKGGVGKTTTAINLAAGLVELGARVLVVDLDPQGNASTGLGIEAQDRAVTTYDVLLDDVPISDAVQTTIIENLLICPANADLASADIELVANEKRSFLLHDALRAIDIDNLKLDYVLLDCPPSLSLLTVNALCAAHSVLIPLQSEFFALEGLSQLMLTIRQVREAANPALRIEGVVLTMHDARNNLSQQVEADARATLGDLVFKTIVPRNVRVSEAPSYAMPVLTYDSASKGSEAYRALALELAVRHGLAQERI</sequence>
<accession>A0A2T6AQR4</accession>
<dbReference type="Gene3D" id="3.40.50.300">
    <property type="entry name" value="P-loop containing nucleotide triphosphate hydrolases"/>
    <property type="match status" value="1"/>
</dbReference>
<dbReference type="InterPro" id="IPR050678">
    <property type="entry name" value="DNA_Partitioning_ATPase"/>
</dbReference>
<comment type="function">
    <text evidence="1">Involved in chromosome partition. Localize to both poles of the predivisional cell following completion of DNA replication.</text>
</comment>
<organism evidence="4 5">
    <name type="scientific">Gemmobacter caeni</name>
    <dbReference type="NCBI Taxonomy" id="589035"/>
    <lineage>
        <taxon>Bacteria</taxon>
        <taxon>Pseudomonadati</taxon>
        <taxon>Pseudomonadota</taxon>
        <taxon>Alphaproteobacteria</taxon>
        <taxon>Rhodobacterales</taxon>
        <taxon>Paracoccaceae</taxon>
        <taxon>Gemmobacter</taxon>
    </lineage>
</organism>
<evidence type="ECO:0000313" key="5">
    <source>
        <dbReference type="Proteomes" id="UP000244224"/>
    </source>
</evidence>
<name>A0A2T6AQR4_9RHOB</name>
<dbReference type="AlphaFoldDB" id="A0A2T6AQR4"/>
<comment type="caution">
    <text evidence="4">The sequence shown here is derived from an EMBL/GenBank/DDBJ whole genome shotgun (WGS) entry which is preliminary data.</text>
</comment>
<gene>
    <name evidence="4" type="ORF">C8N34_11841</name>
</gene>
<proteinExistence type="predicted"/>
<evidence type="ECO:0000256" key="1">
    <source>
        <dbReference type="ARBA" id="ARBA00057242"/>
    </source>
</evidence>
<dbReference type="SUPFAM" id="SSF52540">
    <property type="entry name" value="P-loop containing nucleoside triphosphate hydrolases"/>
    <property type="match status" value="1"/>
</dbReference>
<dbReference type="EMBL" id="QBKP01000018">
    <property type="protein sequence ID" value="PTX46168.1"/>
    <property type="molecule type" value="Genomic_DNA"/>
</dbReference>
<reference evidence="4 5" key="1">
    <citation type="submission" date="2018-04" db="EMBL/GenBank/DDBJ databases">
        <title>Genomic Encyclopedia of Archaeal and Bacterial Type Strains, Phase II (KMG-II): from individual species to whole genera.</title>
        <authorList>
            <person name="Goeker M."/>
        </authorList>
    </citation>
    <scope>NUCLEOTIDE SEQUENCE [LARGE SCALE GENOMIC DNA]</scope>
    <source>
        <strain evidence="4 5">DSM 21823</strain>
    </source>
</reference>
<dbReference type="OrthoDB" id="9815116at2"/>
<evidence type="ECO:0000313" key="4">
    <source>
        <dbReference type="EMBL" id="PTX46168.1"/>
    </source>
</evidence>
<dbReference type="FunFam" id="3.40.50.300:FF:000285">
    <property type="entry name" value="Sporulation initiation inhibitor Soj"/>
    <property type="match status" value="1"/>
</dbReference>
<dbReference type="PANTHER" id="PTHR13696">
    <property type="entry name" value="P-LOOP CONTAINING NUCLEOSIDE TRIPHOSPHATE HYDROLASE"/>
    <property type="match status" value="1"/>
</dbReference>
<evidence type="ECO:0000256" key="2">
    <source>
        <dbReference type="ARBA" id="ARBA00074747"/>
    </source>
</evidence>
<dbReference type="InterPro" id="IPR025669">
    <property type="entry name" value="AAA_dom"/>
</dbReference>
<evidence type="ECO:0000259" key="3">
    <source>
        <dbReference type="Pfam" id="PF13614"/>
    </source>
</evidence>
<dbReference type="PANTHER" id="PTHR13696:SF52">
    <property type="entry name" value="PARA FAMILY PROTEIN CT_582"/>
    <property type="match status" value="1"/>
</dbReference>